<sequence>VYGYPREEAAAIAVRTVTAFLTRYNPLERVLFVCFDEETAAIYRRLLASYP</sequence>
<evidence type="ECO:0000259" key="1">
    <source>
        <dbReference type="PROSITE" id="PS51154"/>
    </source>
</evidence>
<dbReference type="InterPro" id="IPR043472">
    <property type="entry name" value="Macro_dom-like"/>
</dbReference>
<dbReference type="PROSITE" id="PS51154">
    <property type="entry name" value="MACRO"/>
    <property type="match status" value="1"/>
</dbReference>
<reference evidence="2" key="1">
    <citation type="submission" date="2019-07" db="EMBL/GenBank/DDBJ databases">
        <title>Biological characteristics of mucoid Acinetobacter baumannii from a general hospital in China.</title>
        <authorList>
            <person name="Hua X."/>
            <person name="Yu Y."/>
        </authorList>
    </citation>
    <scope>NUCLEOTIDE SEQUENCE</scope>
    <source>
        <strain evidence="2">N8</strain>
    </source>
</reference>
<proteinExistence type="predicted"/>
<dbReference type="SUPFAM" id="SSF52949">
    <property type="entry name" value="Macro domain-like"/>
    <property type="match status" value="1"/>
</dbReference>
<comment type="caution">
    <text evidence="2">The sequence shown here is derived from an EMBL/GenBank/DDBJ whole genome shotgun (WGS) entry which is preliminary data.</text>
</comment>
<dbReference type="InterPro" id="IPR002589">
    <property type="entry name" value="Macro_dom"/>
</dbReference>
<feature type="non-terminal residue" evidence="2">
    <location>
        <position position="1"/>
    </location>
</feature>
<dbReference type="AlphaFoldDB" id="A0ABD5DY39"/>
<name>A0ABD5DY39_ACIBA</name>
<protein>
    <submittedName>
        <fullName evidence="2">O-acetyl-ADP-ribose deacetylase</fullName>
    </submittedName>
</protein>
<organism evidence="2">
    <name type="scientific">Acinetobacter baumannii</name>
    <dbReference type="NCBI Taxonomy" id="470"/>
    <lineage>
        <taxon>Bacteria</taxon>
        <taxon>Pseudomonadati</taxon>
        <taxon>Pseudomonadota</taxon>
        <taxon>Gammaproteobacteria</taxon>
        <taxon>Moraxellales</taxon>
        <taxon>Moraxellaceae</taxon>
        <taxon>Acinetobacter</taxon>
        <taxon>Acinetobacter calcoaceticus/baumannii complex</taxon>
    </lineage>
</organism>
<dbReference type="EMBL" id="VMAF01001243">
    <property type="protein sequence ID" value="MDR8434281.1"/>
    <property type="molecule type" value="Genomic_DNA"/>
</dbReference>
<dbReference type="Gene3D" id="3.40.220.10">
    <property type="entry name" value="Leucine Aminopeptidase, subunit E, domain 1"/>
    <property type="match status" value="1"/>
</dbReference>
<evidence type="ECO:0000313" key="2">
    <source>
        <dbReference type="EMBL" id="MDR8434281.1"/>
    </source>
</evidence>
<feature type="domain" description="Macro" evidence="1">
    <location>
        <begin position="1"/>
        <end position="51"/>
    </location>
</feature>
<accession>A0ABD5DY39</accession>
<gene>
    <name evidence="2" type="ORF">FPK63_24940</name>
</gene>